<dbReference type="GO" id="GO:0022857">
    <property type="term" value="F:transmembrane transporter activity"/>
    <property type="evidence" value="ECO:0007669"/>
    <property type="project" value="InterPro"/>
</dbReference>
<name>A0A9P6QGC3_9FUNG</name>
<evidence type="ECO:0000256" key="2">
    <source>
        <dbReference type="ARBA" id="ARBA00022692"/>
    </source>
</evidence>
<comment type="subcellular location">
    <subcellularLocation>
        <location evidence="1">Membrane</location>
        <topology evidence="1">Multi-pass membrane protein</topology>
    </subcellularLocation>
</comment>
<dbReference type="GO" id="GO:0016020">
    <property type="term" value="C:membrane"/>
    <property type="evidence" value="ECO:0007669"/>
    <property type="project" value="UniProtKB-SubCell"/>
</dbReference>
<feature type="transmembrane region" description="Helical" evidence="5">
    <location>
        <begin position="123"/>
        <end position="143"/>
    </location>
</feature>
<accession>A0A9P6QGC3</accession>
<dbReference type="Pfam" id="PF07690">
    <property type="entry name" value="MFS_1"/>
    <property type="match status" value="1"/>
</dbReference>
<dbReference type="AlphaFoldDB" id="A0A9P6QGC3"/>
<evidence type="ECO:0000259" key="6">
    <source>
        <dbReference type="PROSITE" id="PS50850"/>
    </source>
</evidence>
<feature type="transmembrane region" description="Helical" evidence="5">
    <location>
        <begin position="338"/>
        <end position="357"/>
    </location>
</feature>
<keyword evidence="8" id="KW-1185">Reference proteome</keyword>
<feature type="domain" description="Major facilitator superfamily (MFS) profile" evidence="6">
    <location>
        <begin position="23"/>
        <end position="435"/>
    </location>
</feature>
<evidence type="ECO:0000313" key="8">
    <source>
        <dbReference type="Proteomes" id="UP000807716"/>
    </source>
</evidence>
<dbReference type="Gene3D" id="1.20.1250.20">
    <property type="entry name" value="MFS general substrate transporter like domains"/>
    <property type="match status" value="1"/>
</dbReference>
<feature type="transmembrane region" description="Helical" evidence="5">
    <location>
        <begin position="61"/>
        <end position="81"/>
    </location>
</feature>
<dbReference type="InterPro" id="IPR049680">
    <property type="entry name" value="FLVCR1-2_SLC49-like"/>
</dbReference>
<dbReference type="InterPro" id="IPR020846">
    <property type="entry name" value="MFS_dom"/>
</dbReference>
<keyword evidence="4 5" id="KW-0472">Membrane</keyword>
<comment type="caution">
    <text evidence="7">The sequence shown here is derived from an EMBL/GenBank/DDBJ whole genome shotgun (WGS) entry which is preliminary data.</text>
</comment>
<keyword evidence="2 5" id="KW-0812">Transmembrane</keyword>
<feature type="transmembrane region" description="Helical" evidence="5">
    <location>
        <begin position="378"/>
        <end position="398"/>
    </location>
</feature>
<dbReference type="EMBL" id="JAAAJB010000091">
    <property type="protein sequence ID" value="KAG0266553.1"/>
    <property type="molecule type" value="Genomic_DNA"/>
</dbReference>
<sequence length="465" mass="50429">MPSTESLTVRGMPEAVQYRVYKRRFLGLFAIVLLNLATGMIWLTYSSVTDSAKGFLYCDNTIITVTSILYFVAYLFVGPVSGGMFEKYGLKRSLLFGAVIQVIGALIRFLAKFVEASEGNNSGRLAMTFVGQLIAAAAQPFFLNAPPKFAAMWFSESGRTTATMVGSVANGLAAAIAQLVIPVITTSKDSMGDSLLVALIVAVVAAIPVFFMHERPPTPPSPSAAEALQQTVEEPFTKSLKRVYTNKQFLLLLALFGTFVGFFNAFSSLIAQFSEPFGYSNDEAGYFGAAMVVAGLIGAGIAGPIVDKYKNYKTLLKAGVPVVAALYVVFYFVMRKDFFIPIIIVSALLGMVSFSLLPTILELGVECTYPVTPSSSTSLLWCSGQLFAVVFLLALDALRDNERAANGGVNPPLVFIAVWSVVAAGFCFFFKSPYYRLEAEARIRSTGRPSEMHVESKRSFEDIKV</sequence>
<dbReference type="PANTHER" id="PTHR10924">
    <property type="entry name" value="MAJOR FACILITATOR SUPERFAMILY PROTEIN-RELATED"/>
    <property type="match status" value="1"/>
</dbReference>
<dbReference type="InterPro" id="IPR036259">
    <property type="entry name" value="MFS_trans_sf"/>
</dbReference>
<evidence type="ECO:0000256" key="5">
    <source>
        <dbReference type="SAM" id="Phobius"/>
    </source>
</evidence>
<dbReference type="Proteomes" id="UP000807716">
    <property type="component" value="Unassembled WGS sequence"/>
</dbReference>
<reference evidence="7" key="1">
    <citation type="journal article" date="2020" name="Fungal Divers.">
        <title>Resolving the Mortierellaceae phylogeny through synthesis of multi-gene phylogenetics and phylogenomics.</title>
        <authorList>
            <person name="Vandepol N."/>
            <person name="Liber J."/>
            <person name="Desiro A."/>
            <person name="Na H."/>
            <person name="Kennedy M."/>
            <person name="Barry K."/>
            <person name="Grigoriev I.V."/>
            <person name="Miller A.N."/>
            <person name="O'Donnell K."/>
            <person name="Stajich J.E."/>
            <person name="Bonito G."/>
        </authorList>
    </citation>
    <scope>NUCLEOTIDE SEQUENCE</scope>
    <source>
        <strain evidence="7">BC1065</strain>
    </source>
</reference>
<proteinExistence type="predicted"/>
<protein>
    <recommendedName>
        <fullName evidence="6">Major facilitator superfamily (MFS) profile domain-containing protein</fullName>
    </recommendedName>
</protein>
<dbReference type="OrthoDB" id="422206at2759"/>
<evidence type="ECO:0000256" key="4">
    <source>
        <dbReference type="ARBA" id="ARBA00023136"/>
    </source>
</evidence>
<dbReference type="PANTHER" id="PTHR10924:SF6">
    <property type="entry name" value="SOLUTE CARRIER FAMILY 49 MEMBER A3"/>
    <property type="match status" value="1"/>
</dbReference>
<evidence type="ECO:0000256" key="3">
    <source>
        <dbReference type="ARBA" id="ARBA00022989"/>
    </source>
</evidence>
<feature type="transmembrane region" description="Helical" evidence="5">
    <location>
        <begin position="191"/>
        <end position="211"/>
    </location>
</feature>
<feature type="transmembrane region" description="Helical" evidence="5">
    <location>
        <begin position="410"/>
        <end position="430"/>
    </location>
</feature>
<feature type="transmembrane region" description="Helical" evidence="5">
    <location>
        <begin position="314"/>
        <end position="332"/>
    </location>
</feature>
<feature type="transmembrane region" description="Helical" evidence="5">
    <location>
        <begin position="249"/>
        <end position="272"/>
    </location>
</feature>
<keyword evidence="3 5" id="KW-1133">Transmembrane helix</keyword>
<feature type="transmembrane region" description="Helical" evidence="5">
    <location>
        <begin position="25"/>
        <end position="45"/>
    </location>
</feature>
<dbReference type="PROSITE" id="PS50850">
    <property type="entry name" value="MFS"/>
    <property type="match status" value="1"/>
</dbReference>
<feature type="transmembrane region" description="Helical" evidence="5">
    <location>
        <begin position="164"/>
        <end position="185"/>
    </location>
</feature>
<evidence type="ECO:0000256" key="1">
    <source>
        <dbReference type="ARBA" id="ARBA00004141"/>
    </source>
</evidence>
<dbReference type="SUPFAM" id="SSF103473">
    <property type="entry name" value="MFS general substrate transporter"/>
    <property type="match status" value="1"/>
</dbReference>
<feature type="transmembrane region" description="Helical" evidence="5">
    <location>
        <begin position="93"/>
        <end position="111"/>
    </location>
</feature>
<gene>
    <name evidence="7" type="ORF">DFQ27_009663</name>
</gene>
<organism evidence="7 8">
    <name type="scientific">Actinomortierella ambigua</name>
    <dbReference type="NCBI Taxonomy" id="1343610"/>
    <lineage>
        <taxon>Eukaryota</taxon>
        <taxon>Fungi</taxon>
        <taxon>Fungi incertae sedis</taxon>
        <taxon>Mucoromycota</taxon>
        <taxon>Mortierellomycotina</taxon>
        <taxon>Mortierellomycetes</taxon>
        <taxon>Mortierellales</taxon>
        <taxon>Mortierellaceae</taxon>
        <taxon>Actinomortierella</taxon>
    </lineage>
</organism>
<feature type="transmembrane region" description="Helical" evidence="5">
    <location>
        <begin position="284"/>
        <end position="302"/>
    </location>
</feature>
<evidence type="ECO:0000313" key="7">
    <source>
        <dbReference type="EMBL" id="KAG0266553.1"/>
    </source>
</evidence>
<dbReference type="InterPro" id="IPR011701">
    <property type="entry name" value="MFS"/>
</dbReference>